<dbReference type="EMBL" id="KV744881">
    <property type="protein sequence ID" value="OCK82687.1"/>
    <property type="molecule type" value="Genomic_DNA"/>
</dbReference>
<keyword evidence="1" id="KW-0472">Membrane</keyword>
<proteinExistence type="predicted"/>
<protein>
    <submittedName>
        <fullName evidence="2">Uncharacterized protein</fullName>
    </submittedName>
</protein>
<dbReference type="AlphaFoldDB" id="A0A8E2EES4"/>
<keyword evidence="1" id="KW-1133">Transmembrane helix</keyword>
<sequence length="163" mass="17648">MMDTSPHLPSLKRIIGLAPHKHERVVTAPALVRVHGDAGTVGVCCVGVGAHMRESGRVDGMGVGRGMEQVCLRMVFAMGGVFIVGVSFSRLFGGRGGSCSGQGWRKGGCGDNVVPKRQSCRFLDWSSSDRCRNKERTRLDEGWVDDKFRLDASDANVNEGKTR</sequence>
<feature type="transmembrane region" description="Helical" evidence="1">
    <location>
        <begin position="70"/>
        <end position="92"/>
    </location>
</feature>
<keyword evidence="3" id="KW-1185">Reference proteome</keyword>
<keyword evidence="1" id="KW-0812">Transmembrane</keyword>
<evidence type="ECO:0000313" key="2">
    <source>
        <dbReference type="EMBL" id="OCK82687.1"/>
    </source>
</evidence>
<dbReference type="Proteomes" id="UP000250266">
    <property type="component" value="Unassembled WGS sequence"/>
</dbReference>
<gene>
    <name evidence="2" type="ORF">K432DRAFT_213900</name>
</gene>
<evidence type="ECO:0000313" key="3">
    <source>
        <dbReference type="Proteomes" id="UP000250266"/>
    </source>
</evidence>
<organism evidence="2 3">
    <name type="scientific">Lepidopterella palustris CBS 459.81</name>
    <dbReference type="NCBI Taxonomy" id="1314670"/>
    <lineage>
        <taxon>Eukaryota</taxon>
        <taxon>Fungi</taxon>
        <taxon>Dikarya</taxon>
        <taxon>Ascomycota</taxon>
        <taxon>Pezizomycotina</taxon>
        <taxon>Dothideomycetes</taxon>
        <taxon>Pleosporomycetidae</taxon>
        <taxon>Mytilinidiales</taxon>
        <taxon>Argynnaceae</taxon>
        <taxon>Lepidopterella</taxon>
    </lineage>
</organism>
<evidence type="ECO:0000256" key="1">
    <source>
        <dbReference type="SAM" id="Phobius"/>
    </source>
</evidence>
<reference evidence="2 3" key="1">
    <citation type="journal article" date="2016" name="Nat. Commun.">
        <title>Ectomycorrhizal ecology is imprinted in the genome of the dominant symbiotic fungus Cenococcum geophilum.</title>
        <authorList>
            <consortium name="DOE Joint Genome Institute"/>
            <person name="Peter M."/>
            <person name="Kohler A."/>
            <person name="Ohm R.A."/>
            <person name="Kuo A."/>
            <person name="Krutzmann J."/>
            <person name="Morin E."/>
            <person name="Arend M."/>
            <person name="Barry K.W."/>
            <person name="Binder M."/>
            <person name="Choi C."/>
            <person name="Clum A."/>
            <person name="Copeland A."/>
            <person name="Grisel N."/>
            <person name="Haridas S."/>
            <person name="Kipfer T."/>
            <person name="LaButti K."/>
            <person name="Lindquist E."/>
            <person name="Lipzen A."/>
            <person name="Maire R."/>
            <person name="Meier B."/>
            <person name="Mihaltcheva S."/>
            <person name="Molinier V."/>
            <person name="Murat C."/>
            <person name="Poggeler S."/>
            <person name="Quandt C.A."/>
            <person name="Sperisen C."/>
            <person name="Tritt A."/>
            <person name="Tisserant E."/>
            <person name="Crous P.W."/>
            <person name="Henrissat B."/>
            <person name="Nehls U."/>
            <person name="Egli S."/>
            <person name="Spatafora J.W."/>
            <person name="Grigoriev I.V."/>
            <person name="Martin F.M."/>
        </authorList>
    </citation>
    <scope>NUCLEOTIDE SEQUENCE [LARGE SCALE GENOMIC DNA]</scope>
    <source>
        <strain evidence="2 3">CBS 459.81</strain>
    </source>
</reference>
<name>A0A8E2EES4_9PEZI</name>
<accession>A0A8E2EES4</accession>